<dbReference type="RefSeq" id="WP_078777642.1">
    <property type="nucleotide sequence ID" value="NZ_MBDS01000001.1"/>
</dbReference>
<evidence type="ECO:0000256" key="1">
    <source>
        <dbReference type="SAM" id="Phobius"/>
    </source>
</evidence>
<name>A0ABX3NDQ7_9FLAO</name>
<reference evidence="2 3" key="1">
    <citation type="submission" date="2016-07" db="EMBL/GenBank/DDBJ databases">
        <title>Revisiting the Taxonomy of the Elizabethkingia Genus based on Whole-Genome Sequencing, Optical Mapping, and MALDI-TOF.</title>
        <authorList>
            <person name="Nicholson A.C."/>
        </authorList>
    </citation>
    <scope>NUCLEOTIDE SEQUENCE [LARGE SCALE GENOMIC DNA]</scope>
    <source>
        <strain evidence="2 3">C1558</strain>
    </source>
</reference>
<feature type="transmembrane region" description="Helical" evidence="1">
    <location>
        <begin position="5"/>
        <end position="25"/>
    </location>
</feature>
<proteinExistence type="predicted"/>
<organism evidence="2 3">
    <name type="scientific">Elizabethkingia ursingii</name>
    <dbReference type="NCBI Taxonomy" id="1756150"/>
    <lineage>
        <taxon>Bacteria</taxon>
        <taxon>Pseudomonadati</taxon>
        <taxon>Bacteroidota</taxon>
        <taxon>Flavobacteriia</taxon>
        <taxon>Flavobacteriales</taxon>
        <taxon>Weeksellaceae</taxon>
        <taxon>Elizabethkingia</taxon>
    </lineage>
</organism>
<protein>
    <recommendedName>
        <fullName evidence="4">Cardiolipin synthase N-terminal domain-containing protein</fullName>
    </recommendedName>
</protein>
<dbReference type="Proteomes" id="UP000190016">
    <property type="component" value="Unassembled WGS sequence"/>
</dbReference>
<sequence length="108" mass="12147">MKKTVIITIVVFLLSTLIISVLYISTFGETETIGAATVKNVVLRFGMILSIPVSIACLLINIVIRNINNKWIVALLVFIVLALLYFIMTYMYLWYVSVGSLIENPFVD</sequence>
<keyword evidence="3" id="KW-1185">Reference proteome</keyword>
<evidence type="ECO:0008006" key="4">
    <source>
        <dbReference type="Google" id="ProtNLM"/>
    </source>
</evidence>
<accession>A0ABX3NDQ7</accession>
<keyword evidence="1" id="KW-0812">Transmembrane</keyword>
<evidence type="ECO:0000313" key="3">
    <source>
        <dbReference type="Proteomes" id="UP000190016"/>
    </source>
</evidence>
<keyword evidence="1" id="KW-1133">Transmembrane helix</keyword>
<evidence type="ECO:0000313" key="2">
    <source>
        <dbReference type="EMBL" id="OPB94437.1"/>
    </source>
</evidence>
<keyword evidence="1" id="KW-0472">Membrane</keyword>
<feature type="transmembrane region" description="Helical" evidence="1">
    <location>
        <begin position="71"/>
        <end position="95"/>
    </location>
</feature>
<feature type="transmembrane region" description="Helical" evidence="1">
    <location>
        <begin position="45"/>
        <end position="64"/>
    </location>
</feature>
<dbReference type="EMBL" id="MBDS01000001">
    <property type="protein sequence ID" value="OPB94437.1"/>
    <property type="molecule type" value="Genomic_DNA"/>
</dbReference>
<gene>
    <name evidence="2" type="ORF">BB021_17680</name>
</gene>
<comment type="caution">
    <text evidence="2">The sequence shown here is derived from an EMBL/GenBank/DDBJ whole genome shotgun (WGS) entry which is preliminary data.</text>
</comment>